<reference evidence="3" key="1">
    <citation type="submission" date="2015-11" db="EMBL/GenBank/DDBJ databases">
        <title>De novo transcriptome assembly of four potential Pierce s Disease insect vectors from Arizona vineyards.</title>
        <authorList>
            <person name="Tassone E.E."/>
        </authorList>
    </citation>
    <scope>NUCLEOTIDE SEQUENCE</scope>
</reference>
<accession>A0A1B6GHH8</accession>
<feature type="coiled-coil region" evidence="1">
    <location>
        <begin position="22"/>
        <end position="49"/>
    </location>
</feature>
<proteinExistence type="predicted"/>
<feature type="region of interest" description="Disordered" evidence="2">
    <location>
        <begin position="200"/>
        <end position="241"/>
    </location>
</feature>
<protein>
    <submittedName>
        <fullName evidence="3">Uncharacterized protein</fullName>
    </submittedName>
</protein>
<evidence type="ECO:0000313" key="3">
    <source>
        <dbReference type="EMBL" id="JAS61763.1"/>
    </source>
</evidence>
<sequence length="287" mass="31276">MCEGKHLMNEHKAVFKDLHHRQDVFMEEIAKLNEEMHNLEETVKKRVKDIIAQYPLVVRPRKTVLRGLGSSGQPVTLDEEDPVCTQLPPPIVPQIVNKTDTLESPMKFPTSLSPISPEAQLAATPDPTLNTINYDFDLSDFSADNSAADDIGDFQPSGLHSVETASLQSLDFYTYHPTEPPSGTEPKHSFSVPAALRPVTSTDQPAAHTSLLDKSESPSDTGHALPSPLKPMPASSEYQGFSTQGWQIQSIPCETGVTPAPAPPKSKSNDKIVKALGGLMDTFDNLL</sequence>
<organism evidence="3">
    <name type="scientific">Cuerna arida</name>
    <dbReference type="NCBI Taxonomy" id="1464854"/>
    <lineage>
        <taxon>Eukaryota</taxon>
        <taxon>Metazoa</taxon>
        <taxon>Ecdysozoa</taxon>
        <taxon>Arthropoda</taxon>
        <taxon>Hexapoda</taxon>
        <taxon>Insecta</taxon>
        <taxon>Pterygota</taxon>
        <taxon>Neoptera</taxon>
        <taxon>Paraneoptera</taxon>
        <taxon>Hemiptera</taxon>
        <taxon>Auchenorrhyncha</taxon>
        <taxon>Membracoidea</taxon>
        <taxon>Cicadellidae</taxon>
        <taxon>Cicadellinae</taxon>
        <taxon>Proconiini</taxon>
        <taxon>Cuerna</taxon>
    </lineage>
</organism>
<evidence type="ECO:0000256" key="1">
    <source>
        <dbReference type="SAM" id="Coils"/>
    </source>
</evidence>
<gene>
    <name evidence="3" type="ORF">g.34627</name>
</gene>
<dbReference type="AlphaFoldDB" id="A0A1B6GHH8"/>
<evidence type="ECO:0000256" key="2">
    <source>
        <dbReference type="SAM" id="MobiDB-lite"/>
    </source>
</evidence>
<keyword evidence="1" id="KW-0175">Coiled coil</keyword>
<dbReference type="EMBL" id="GECZ01008006">
    <property type="protein sequence ID" value="JAS61763.1"/>
    <property type="molecule type" value="Transcribed_RNA"/>
</dbReference>
<name>A0A1B6GHH8_9HEMI</name>